<dbReference type="GO" id="GO:0003676">
    <property type="term" value="F:nucleic acid binding"/>
    <property type="evidence" value="ECO:0007669"/>
    <property type="project" value="InterPro"/>
</dbReference>
<dbReference type="Pfam" id="PF00098">
    <property type="entry name" value="zf-CCHC"/>
    <property type="match status" value="1"/>
</dbReference>
<accession>A0A8K0CZL1</accession>
<protein>
    <recommendedName>
        <fullName evidence="2">CCHC-type domain-containing protein</fullName>
    </recommendedName>
</protein>
<proteinExistence type="predicted"/>
<evidence type="ECO:0000256" key="1">
    <source>
        <dbReference type="PROSITE-ProRule" id="PRU00047"/>
    </source>
</evidence>
<dbReference type="AlphaFoldDB" id="A0A8K0CZL1"/>
<keyword evidence="1" id="KW-0862">Zinc</keyword>
<comment type="caution">
    <text evidence="3">The sequence shown here is derived from an EMBL/GenBank/DDBJ whole genome shotgun (WGS) entry which is preliminary data.</text>
</comment>
<dbReference type="EMBL" id="VTPC01009621">
    <property type="protein sequence ID" value="KAF2892180.1"/>
    <property type="molecule type" value="Genomic_DNA"/>
</dbReference>
<dbReference type="PROSITE" id="PS50158">
    <property type="entry name" value="ZF_CCHC"/>
    <property type="match status" value="1"/>
</dbReference>
<dbReference type="SUPFAM" id="SSF50630">
    <property type="entry name" value="Acid proteases"/>
    <property type="match status" value="1"/>
</dbReference>
<dbReference type="GO" id="GO:0008270">
    <property type="term" value="F:zinc ion binding"/>
    <property type="evidence" value="ECO:0007669"/>
    <property type="project" value="UniProtKB-KW"/>
</dbReference>
<sequence length="300" mass="33274">ESKQKQRPKRSKCHYCHNFGHVQSECQKYANKAKSTEEKKEKTSGRPQIVCYGCRQPGHVRSACPARETGSHTTYRTAAVTSLEVLCLDAGGQIPRPLIKVDVVGLHGLAYVDSGARYSIAGNKLYRHLKTVGCATVPTHVTLVLADGVPQLVNAEKLRVPINVEGKLIETAFVAIPGHTQNKTLLGVDFITEANIIMDIPRRRWFFAKRPEEHYEVHAEPGTPTTVAIDAADVVTLRAEEGFHLNHEERNQLSELLEQHVDIFGRSVEASPFAEHTVKITDDSLIAFPPYRLSPSRKAA</sequence>
<dbReference type="Gene3D" id="4.10.60.10">
    <property type="entry name" value="Zinc finger, CCHC-type"/>
    <property type="match status" value="1"/>
</dbReference>
<evidence type="ECO:0000259" key="2">
    <source>
        <dbReference type="PROSITE" id="PS50158"/>
    </source>
</evidence>
<dbReference type="Gene3D" id="2.40.70.10">
    <property type="entry name" value="Acid Proteases"/>
    <property type="match status" value="1"/>
</dbReference>
<feature type="non-terminal residue" evidence="3">
    <location>
        <position position="1"/>
    </location>
</feature>
<dbReference type="InterPro" id="IPR021109">
    <property type="entry name" value="Peptidase_aspartic_dom_sf"/>
</dbReference>
<dbReference type="SUPFAM" id="SSF57756">
    <property type="entry name" value="Retrovirus zinc finger-like domains"/>
    <property type="match status" value="1"/>
</dbReference>
<dbReference type="InterPro" id="IPR001878">
    <property type="entry name" value="Znf_CCHC"/>
</dbReference>
<gene>
    <name evidence="3" type="ORF">ILUMI_13993</name>
</gene>
<dbReference type="Proteomes" id="UP000801492">
    <property type="component" value="Unassembled WGS sequence"/>
</dbReference>
<dbReference type="SMART" id="SM00343">
    <property type="entry name" value="ZnF_C2HC"/>
    <property type="match status" value="2"/>
</dbReference>
<name>A0A8K0CZL1_IGNLU</name>
<keyword evidence="4" id="KW-1185">Reference proteome</keyword>
<dbReference type="InterPro" id="IPR036875">
    <property type="entry name" value="Znf_CCHC_sf"/>
</dbReference>
<evidence type="ECO:0000313" key="3">
    <source>
        <dbReference type="EMBL" id="KAF2892180.1"/>
    </source>
</evidence>
<dbReference type="OrthoDB" id="6783097at2759"/>
<organism evidence="3 4">
    <name type="scientific">Ignelater luminosus</name>
    <name type="common">Cucubano</name>
    <name type="synonym">Pyrophorus luminosus</name>
    <dbReference type="NCBI Taxonomy" id="2038154"/>
    <lineage>
        <taxon>Eukaryota</taxon>
        <taxon>Metazoa</taxon>
        <taxon>Ecdysozoa</taxon>
        <taxon>Arthropoda</taxon>
        <taxon>Hexapoda</taxon>
        <taxon>Insecta</taxon>
        <taxon>Pterygota</taxon>
        <taxon>Neoptera</taxon>
        <taxon>Endopterygota</taxon>
        <taxon>Coleoptera</taxon>
        <taxon>Polyphaga</taxon>
        <taxon>Elateriformia</taxon>
        <taxon>Elateroidea</taxon>
        <taxon>Elateridae</taxon>
        <taxon>Agrypninae</taxon>
        <taxon>Pyrophorini</taxon>
        <taxon>Ignelater</taxon>
    </lineage>
</organism>
<feature type="domain" description="CCHC-type" evidence="2">
    <location>
        <begin position="51"/>
        <end position="65"/>
    </location>
</feature>
<evidence type="ECO:0000313" key="4">
    <source>
        <dbReference type="Proteomes" id="UP000801492"/>
    </source>
</evidence>
<keyword evidence="1" id="KW-0479">Metal-binding</keyword>
<keyword evidence="1" id="KW-0863">Zinc-finger</keyword>
<feature type="non-terminal residue" evidence="3">
    <location>
        <position position="300"/>
    </location>
</feature>
<reference evidence="3" key="1">
    <citation type="submission" date="2019-08" db="EMBL/GenBank/DDBJ databases">
        <title>The genome of the North American firefly Photinus pyralis.</title>
        <authorList>
            <consortium name="Photinus pyralis genome working group"/>
            <person name="Fallon T.R."/>
            <person name="Sander Lower S.E."/>
            <person name="Weng J.-K."/>
        </authorList>
    </citation>
    <scope>NUCLEOTIDE SEQUENCE</scope>
    <source>
        <strain evidence="3">TRF0915ILg1</strain>
        <tissue evidence="3">Whole body</tissue>
    </source>
</reference>